<evidence type="ECO:0000313" key="2">
    <source>
        <dbReference type="EMBL" id="EDK89625.1"/>
    </source>
</evidence>
<dbReference type="AlphaFoldDB" id="A5TXK0"/>
<gene>
    <name evidence="2" type="ORF">FNP_1853</name>
</gene>
<protein>
    <submittedName>
        <fullName evidence="2">Uncharacterized protein</fullName>
    </submittedName>
</protein>
<evidence type="ECO:0000256" key="1">
    <source>
        <dbReference type="SAM" id="MobiDB-lite"/>
    </source>
</evidence>
<organism evidence="2">
    <name type="scientific">Fusobacterium polymorphum ATCC 10953</name>
    <dbReference type="NCBI Taxonomy" id="393480"/>
    <lineage>
        <taxon>Bacteria</taxon>
        <taxon>Fusobacteriati</taxon>
        <taxon>Fusobacteriota</taxon>
        <taxon>Fusobacteriia</taxon>
        <taxon>Fusobacteriales</taxon>
        <taxon>Fusobacteriaceae</taxon>
        <taxon>Fusobacterium</taxon>
    </lineage>
</organism>
<sequence length="96" mass="10952">MGEKYIIPLILSNDKNSESINNNENTNNNQSENNESINNNENTNNNQSENNESINNNENAEISNTFDYLESERPPKKQIISGNESYDPTLSQENEK</sequence>
<reference evidence="2" key="2">
    <citation type="submission" date="2007-05" db="EMBL/GenBank/DDBJ databases">
        <title>Genome sequence of Fusobacterium nucleatum subspecies polymorphum - a genetically tractable Fusobacterium.</title>
        <authorList>
            <person name="Karpathy S.E."/>
            <person name="Xiang Q."/>
            <person name="Gioia J."/>
            <person name="Jiang H."/>
            <person name="Liu Y."/>
            <person name="Petrosino J.F."/>
            <person name="Yerrapragada S."/>
            <person name="Fox G.E."/>
            <person name="Kinder Haake S."/>
            <person name="Weinstock G.M."/>
            <person name="Highlander S.K."/>
        </authorList>
    </citation>
    <scope>NUCLEOTIDE SEQUENCE [LARGE SCALE GENOMIC DNA]</scope>
    <source>
        <strain evidence="2">ATCC 10953</strain>
    </source>
</reference>
<dbReference type="RefSeq" id="WP_005898502.1">
    <property type="nucleotide sequence ID" value="NZ_CM000440.1"/>
</dbReference>
<reference evidence="2" key="1">
    <citation type="submission" date="2006-07" db="EMBL/GenBank/DDBJ databases">
        <authorList>
            <person name="Qin X."/>
            <person name="Weinstock G.M."/>
        </authorList>
    </citation>
    <scope>NUCLEOTIDE SEQUENCE [LARGE SCALE GENOMIC DNA]</scope>
    <source>
        <strain evidence="2">ATCC 10953</strain>
    </source>
</reference>
<dbReference type="GeneID" id="45635485"/>
<proteinExistence type="predicted"/>
<feature type="compositionally biased region" description="Polar residues" evidence="1">
    <location>
        <begin position="80"/>
        <end position="96"/>
    </location>
</feature>
<dbReference type="Proteomes" id="UP000001921">
    <property type="component" value="Chromosome"/>
</dbReference>
<name>A5TXK0_FUSNP</name>
<accession>A5TXK0</accession>
<feature type="compositionally biased region" description="Low complexity" evidence="1">
    <location>
        <begin position="18"/>
        <end position="64"/>
    </location>
</feature>
<feature type="region of interest" description="Disordered" evidence="1">
    <location>
        <begin position="14"/>
        <end position="96"/>
    </location>
</feature>
<dbReference type="HOGENOM" id="CLU_2355657_0_0_0"/>
<dbReference type="EMBL" id="CM000440">
    <property type="protein sequence ID" value="EDK89625.1"/>
    <property type="molecule type" value="Genomic_DNA"/>
</dbReference>